<evidence type="ECO:0000256" key="13">
    <source>
        <dbReference type="ARBA" id="ARBA00023075"/>
    </source>
</evidence>
<keyword evidence="11 17" id="KW-1133">Transmembrane helix</keyword>
<accession>A0A343KJQ1</accession>
<keyword evidence="10 17" id="KW-0249">Electron transport</keyword>
<evidence type="ECO:0000256" key="4">
    <source>
        <dbReference type="ARBA" id="ARBA00021008"/>
    </source>
</evidence>
<dbReference type="PANTHER" id="PTHR46552:SF1">
    <property type="entry name" value="NADH-UBIQUINONE OXIDOREDUCTASE CHAIN 2"/>
    <property type="match status" value="1"/>
</dbReference>
<name>A0A343KJQ1_9ANNE</name>
<feature type="transmembrane region" description="Helical" evidence="17">
    <location>
        <begin position="236"/>
        <end position="255"/>
    </location>
</feature>
<evidence type="ECO:0000256" key="15">
    <source>
        <dbReference type="ARBA" id="ARBA00023136"/>
    </source>
</evidence>
<feature type="domain" description="NADH:quinone oxidoreductase/Mrp antiporter transmembrane" evidence="18">
    <location>
        <begin position="24"/>
        <end position="281"/>
    </location>
</feature>
<gene>
    <name evidence="19" type="primary">ND2</name>
</gene>
<dbReference type="EMBL" id="MF358688">
    <property type="protein sequence ID" value="ATG87475.1"/>
    <property type="molecule type" value="Genomic_DNA"/>
</dbReference>
<feature type="transmembrane region" description="Helical" evidence="17">
    <location>
        <begin position="267"/>
        <end position="287"/>
    </location>
</feature>
<feature type="transmembrane region" description="Helical" evidence="17">
    <location>
        <begin position="308"/>
        <end position="325"/>
    </location>
</feature>
<comment type="function">
    <text evidence="17">Core subunit of the mitochondrial membrane respiratory chain NADH dehydrogenase (Complex I) which catalyzes electron transfer from NADH through the respiratory chain, using ubiquinone as an electron acceptor. Essential for the catalytic activity and assembly of complex I.</text>
</comment>
<evidence type="ECO:0000256" key="1">
    <source>
        <dbReference type="ARBA" id="ARBA00004448"/>
    </source>
</evidence>
<keyword evidence="7 17" id="KW-0812">Transmembrane</keyword>
<evidence type="ECO:0000256" key="8">
    <source>
        <dbReference type="ARBA" id="ARBA00022792"/>
    </source>
</evidence>
<dbReference type="PRINTS" id="PR01436">
    <property type="entry name" value="NADHDHGNASE2"/>
</dbReference>
<evidence type="ECO:0000256" key="2">
    <source>
        <dbReference type="ARBA" id="ARBA00007012"/>
    </source>
</evidence>
<sequence length="327" mass="37937">MYMSPIIMMSSMVMVLSTLMVLTSTNWICLWISMELNMFSFIPIMMSTKNNLECEASIKYFINQAFASCIMIIMSFMLCKMSMFYFAAMPLLVVSMMLKLGSSPCYMWFPSVMKALPWIQSMVLATWQKIAPMMILLFNIKPLYFMMMIISMMNIFIGGCTSHKQVNIQSLLAYSSIAHMGWMFSVLTQAISMVSIIYFIIYLMILLPVFIMMMSINMKNLKMLMTLHMMPVNIQLSLMLMLLSLAGLPPLSGFLPKLMILFTMSDYSLTITLMMVIFSFMSLYFYLNLAFSVMMLHNFNMNLKLCQEFIILLYAMIMFMMLQIMKI</sequence>
<evidence type="ECO:0000256" key="9">
    <source>
        <dbReference type="ARBA" id="ARBA00022967"/>
    </source>
</evidence>
<feature type="transmembrane region" description="Helical" evidence="17">
    <location>
        <begin position="129"/>
        <end position="150"/>
    </location>
</feature>
<reference evidence="19" key="1">
    <citation type="submission" date="2017-06" db="EMBL/GenBank/DDBJ databases">
        <title>The complete mitochondrial genome of a segmented worm Erpobdella japonica (Annelida:Hirudinea:Erpobdella).</title>
        <authorList>
            <person name="Guan D."/>
        </authorList>
    </citation>
    <scope>NUCLEOTIDE SEQUENCE</scope>
</reference>
<evidence type="ECO:0000256" key="5">
    <source>
        <dbReference type="ARBA" id="ARBA00022448"/>
    </source>
</evidence>
<evidence type="ECO:0000259" key="18">
    <source>
        <dbReference type="Pfam" id="PF00361"/>
    </source>
</evidence>
<keyword evidence="5" id="KW-0813">Transport</keyword>
<dbReference type="GO" id="GO:0008137">
    <property type="term" value="F:NADH dehydrogenase (ubiquinone) activity"/>
    <property type="evidence" value="ECO:0007669"/>
    <property type="project" value="UniProtKB-EC"/>
</dbReference>
<evidence type="ECO:0000256" key="10">
    <source>
        <dbReference type="ARBA" id="ARBA00022982"/>
    </source>
</evidence>
<evidence type="ECO:0000256" key="16">
    <source>
        <dbReference type="ARBA" id="ARBA00049551"/>
    </source>
</evidence>
<comment type="similarity">
    <text evidence="2 17">Belongs to the complex I subunit 2 family.</text>
</comment>
<dbReference type="AlphaFoldDB" id="A0A343KJQ1"/>
<keyword evidence="12 17" id="KW-0520">NAD</keyword>
<evidence type="ECO:0000256" key="7">
    <source>
        <dbReference type="ARBA" id="ARBA00022692"/>
    </source>
</evidence>
<dbReference type="Pfam" id="PF00361">
    <property type="entry name" value="Proton_antipo_M"/>
    <property type="match status" value="1"/>
</dbReference>
<keyword evidence="15 17" id="KW-0472">Membrane</keyword>
<geneLocation type="mitochondrion" evidence="19"/>
<dbReference type="EC" id="7.1.1.2" evidence="3 17"/>
<keyword evidence="9 17" id="KW-1278">Translocase</keyword>
<evidence type="ECO:0000256" key="3">
    <source>
        <dbReference type="ARBA" id="ARBA00012944"/>
    </source>
</evidence>
<organism evidence="19">
    <name type="scientific">Erpobdella japonica</name>
    <dbReference type="NCBI Taxonomy" id="184739"/>
    <lineage>
        <taxon>Eukaryota</taxon>
        <taxon>Metazoa</taxon>
        <taxon>Spiralia</taxon>
        <taxon>Lophotrochozoa</taxon>
        <taxon>Annelida</taxon>
        <taxon>Clitellata</taxon>
        <taxon>Hirudinea</taxon>
        <taxon>Hirudinida</taxon>
        <taxon>Erpobdelliformes</taxon>
        <taxon>Erpobdellidae</taxon>
        <taxon>Erpobdella</taxon>
    </lineage>
</organism>
<dbReference type="GO" id="GO:0005743">
    <property type="term" value="C:mitochondrial inner membrane"/>
    <property type="evidence" value="ECO:0007669"/>
    <property type="project" value="UniProtKB-SubCell"/>
</dbReference>
<evidence type="ECO:0000256" key="17">
    <source>
        <dbReference type="RuleBase" id="RU003403"/>
    </source>
</evidence>
<dbReference type="GeneID" id="34828628"/>
<comment type="subcellular location">
    <subcellularLocation>
        <location evidence="1 17">Mitochondrion inner membrane</location>
        <topology evidence="1 17">Multi-pass membrane protein</topology>
    </subcellularLocation>
</comment>
<evidence type="ECO:0000313" key="19">
    <source>
        <dbReference type="EMBL" id="ATG87475.1"/>
    </source>
</evidence>
<dbReference type="InterPro" id="IPR050175">
    <property type="entry name" value="Complex_I_Subunit_2"/>
</dbReference>
<keyword evidence="14 17" id="KW-0496">Mitochondrion</keyword>
<dbReference type="RefSeq" id="YP_009440575.1">
    <property type="nucleotide sequence ID" value="NC_036150.1"/>
</dbReference>
<feature type="transmembrane region" description="Helical" evidence="17">
    <location>
        <begin position="12"/>
        <end position="33"/>
    </location>
</feature>
<keyword evidence="13 17" id="KW-0830">Ubiquinone</keyword>
<protein>
    <recommendedName>
        <fullName evidence="4 17">NADH-ubiquinone oxidoreductase chain 2</fullName>
        <ecNumber evidence="3 17">7.1.1.2</ecNumber>
    </recommendedName>
</protein>
<evidence type="ECO:0000256" key="11">
    <source>
        <dbReference type="ARBA" id="ARBA00022989"/>
    </source>
</evidence>
<feature type="transmembrane region" description="Helical" evidence="17">
    <location>
        <begin position="196"/>
        <end position="216"/>
    </location>
</feature>
<comment type="catalytic activity">
    <reaction evidence="16 17">
        <text>a ubiquinone + NADH + 5 H(+)(in) = a ubiquinol + NAD(+) + 4 H(+)(out)</text>
        <dbReference type="Rhea" id="RHEA:29091"/>
        <dbReference type="Rhea" id="RHEA-COMP:9565"/>
        <dbReference type="Rhea" id="RHEA-COMP:9566"/>
        <dbReference type="ChEBI" id="CHEBI:15378"/>
        <dbReference type="ChEBI" id="CHEBI:16389"/>
        <dbReference type="ChEBI" id="CHEBI:17976"/>
        <dbReference type="ChEBI" id="CHEBI:57540"/>
        <dbReference type="ChEBI" id="CHEBI:57945"/>
        <dbReference type="EC" id="7.1.1.2"/>
    </reaction>
</comment>
<keyword evidence="8 17" id="KW-0999">Mitochondrion inner membrane</keyword>
<dbReference type="PANTHER" id="PTHR46552">
    <property type="entry name" value="NADH-UBIQUINONE OXIDOREDUCTASE CHAIN 2"/>
    <property type="match status" value="1"/>
</dbReference>
<dbReference type="GO" id="GO:0006120">
    <property type="term" value="P:mitochondrial electron transport, NADH to ubiquinone"/>
    <property type="evidence" value="ECO:0007669"/>
    <property type="project" value="InterPro"/>
</dbReference>
<evidence type="ECO:0000256" key="6">
    <source>
        <dbReference type="ARBA" id="ARBA00022660"/>
    </source>
</evidence>
<keyword evidence="6 17" id="KW-0679">Respiratory chain</keyword>
<dbReference type="CTD" id="4536"/>
<evidence type="ECO:0000256" key="14">
    <source>
        <dbReference type="ARBA" id="ARBA00023128"/>
    </source>
</evidence>
<proteinExistence type="inferred from homology"/>
<evidence type="ECO:0000256" key="12">
    <source>
        <dbReference type="ARBA" id="ARBA00023027"/>
    </source>
</evidence>
<dbReference type="InterPro" id="IPR003917">
    <property type="entry name" value="NADH_UbQ_OxRdtase_chain2"/>
</dbReference>
<dbReference type="InterPro" id="IPR001750">
    <property type="entry name" value="ND/Mrp_TM"/>
</dbReference>